<dbReference type="SUPFAM" id="SSF54523">
    <property type="entry name" value="Pili subunits"/>
    <property type="match status" value="1"/>
</dbReference>
<dbReference type="Proteomes" id="UP000094609">
    <property type="component" value="Chromosome"/>
</dbReference>
<dbReference type="PATRIC" id="fig|1193502.14.peg.2110"/>
<dbReference type="EMBL" id="CP017111">
    <property type="protein sequence ID" value="AOO65848.1"/>
    <property type="molecule type" value="Genomic_DNA"/>
</dbReference>
<gene>
    <name evidence="1" type="ORF">SHALO_2083</name>
</gene>
<keyword evidence="2" id="KW-1185">Reference proteome</keyword>
<dbReference type="AlphaFoldDB" id="A0A1D7TLH9"/>
<protein>
    <submittedName>
        <fullName evidence="1">Prepilin-type n-terminal cleavage/methylation signal domain-containing protein</fullName>
    </submittedName>
</protein>
<dbReference type="RefSeq" id="WP_069478477.1">
    <property type="nucleotide sequence ID" value="NZ_CP017111.1"/>
</dbReference>
<reference evidence="2" key="1">
    <citation type="submission" date="2016-08" db="EMBL/GenBank/DDBJ databases">
        <title>Complete genome sequence of the organohalide-respiring Epsilonproteobacterium Sulfurospirillum halorespirans.</title>
        <authorList>
            <person name="Goris T."/>
            <person name="Zimmermann J."/>
            <person name="Schenz B."/>
            <person name="Lemos M."/>
            <person name="Hackermueller J."/>
            <person name="Diekert G."/>
        </authorList>
    </citation>
    <scope>NUCLEOTIDE SEQUENCE [LARGE SCALE GENOMIC DNA]</scope>
    <source>
        <strain>DSM 13726</strain>
        <strain evidence="2">PCE-M2</strain>
    </source>
</reference>
<dbReference type="InterPro" id="IPR012902">
    <property type="entry name" value="N_methyl_site"/>
</dbReference>
<name>A0A1D7TLH9_9BACT</name>
<accession>A0A1D7TLH9</accession>
<dbReference type="NCBIfam" id="TIGR02532">
    <property type="entry name" value="IV_pilin_GFxxxE"/>
    <property type="match status" value="1"/>
</dbReference>
<evidence type="ECO:0000313" key="2">
    <source>
        <dbReference type="Proteomes" id="UP000094609"/>
    </source>
</evidence>
<evidence type="ECO:0000313" key="1">
    <source>
        <dbReference type="EMBL" id="AOO65848.1"/>
    </source>
</evidence>
<sequence length="227" mass="25501">MKKAFTMLELVFVIVVVGILSYFAASSFQRNPLREAADQVVSHIRYTQHLAMQDDKFDPNDSSWYKRRWQLLLSLTANNTISYSILSDTPSSTNQYQGSPKANSTYTSVSVAKNPLNSNLYLIGTSYSTFDNSSEERLTSELNIKKKYSVQSVTLSNSCQLSGSTRIAFDYLGRPLKGTFHSFISPYPLADRLISQDCNITLTNGNQNVTITIKPETGYTYISSQNY</sequence>
<proteinExistence type="predicted"/>
<dbReference type="InterPro" id="IPR045584">
    <property type="entry name" value="Pilin-like"/>
</dbReference>
<organism evidence="1 2">
    <name type="scientific">Sulfurospirillum halorespirans DSM 13726</name>
    <dbReference type="NCBI Taxonomy" id="1193502"/>
    <lineage>
        <taxon>Bacteria</taxon>
        <taxon>Pseudomonadati</taxon>
        <taxon>Campylobacterota</taxon>
        <taxon>Epsilonproteobacteria</taxon>
        <taxon>Campylobacterales</taxon>
        <taxon>Sulfurospirillaceae</taxon>
        <taxon>Sulfurospirillum</taxon>
    </lineage>
</organism>
<dbReference type="KEGG" id="shal:SHALO_2083"/>
<dbReference type="Gene3D" id="3.30.700.10">
    <property type="entry name" value="Glycoprotein, Type 4 Pilin"/>
    <property type="match status" value="1"/>
</dbReference>
<dbReference type="STRING" id="1193502.SHALO_2083"/>